<comment type="caution">
    <text evidence="1">The sequence shown here is derived from an EMBL/GenBank/DDBJ whole genome shotgun (WGS) entry which is preliminary data.</text>
</comment>
<evidence type="ECO:0000313" key="2">
    <source>
        <dbReference type="Proteomes" id="UP000621510"/>
    </source>
</evidence>
<protein>
    <submittedName>
        <fullName evidence="1">Uncharacterized protein</fullName>
    </submittedName>
</protein>
<keyword evidence="2" id="KW-1185">Reference proteome</keyword>
<name>A0ABS1Q8Q2_9ACTN</name>
<gene>
    <name evidence="1" type="ORF">JK364_49605</name>
</gene>
<evidence type="ECO:0000313" key="1">
    <source>
        <dbReference type="EMBL" id="MBL1120296.1"/>
    </source>
</evidence>
<dbReference type="RefSeq" id="WP_201858058.1">
    <property type="nucleotide sequence ID" value="NZ_JAERRG010000047.1"/>
</dbReference>
<reference evidence="1 2" key="1">
    <citation type="submission" date="2021-01" db="EMBL/GenBank/DDBJ databases">
        <title>WGS of actinomycetes isolated from Thailand.</title>
        <authorList>
            <person name="Thawai C."/>
        </authorList>
    </citation>
    <scope>NUCLEOTIDE SEQUENCE [LARGE SCALE GENOMIC DNA]</scope>
    <source>
        <strain evidence="1 2">CA3R110</strain>
    </source>
</reference>
<sequence length="157" mass="16623">MPEHAGSAPDTALIKAAHARADETVTQLLFAAGDGPHDLTCALSDPPAAAQAVVMVYRETGVFPLSADDIEMLMTLITYAFTRPETTNAGLLLSSPHRAGGRTIRGWGIHQGKVIPFTADQARTAYCTDPSTGDRLEPDPGTLFEAGFPIRPPSLPL</sequence>
<proteinExistence type="predicted"/>
<dbReference type="EMBL" id="JAERRG010000047">
    <property type="protein sequence ID" value="MBL1120296.1"/>
    <property type="molecule type" value="Genomic_DNA"/>
</dbReference>
<organism evidence="1 2">
    <name type="scientific">Streptomyces endocoffeicus</name>
    <dbReference type="NCBI Taxonomy" id="2898945"/>
    <lineage>
        <taxon>Bacteria</taxon>
        <taxon>Bacillati</taxon>
        <taxon>Actinomycetota</taxon>
        <taxon>Actinomycetes</taxon>
        <taxon>Kitasatosporales</taxon>
        <taxon>Streptomycetaceae</taxon>
        <taxon>Streptomyces</taxon>
    </lineage>
</organism>
<accession>A0ABS1Q8Q2</accession>
<dbReference type="Proteomes" id="UP000621510">
    <property type="component" value="Unassembled WGS sequence"/>
</dbReference>